<proteinExistence type="predicted"/>
<evidence type="ECO:0000313" key="3">
    <source>
        <dbReference type="Proteomes" id="UP001497453"/>
    </source>
</evidence>
<gene>
    <name evidence="2" type="ORF">GFSPODELE1_LOCUS2765</name>
</gene>
<accession>A0ABP1CVB5</accession>
<dbReference type="Proteomes" id="UP001497453">
    <property type="component" value="Chromosome 11"/>
</dbReference>
<keyword evidence="3" id="KW-1185">Reference proteome</keyword>
<dbReference type="EMBL" id="OZ037954">
    <property type="protein sequence ID" value="CAL1699618.1"/>
    <property type="molecule type" value="Genomic_DNA"/>
</dbReference>
<keyword evidence="1" id="KW-0732">Signal</keyword>
<reference evidence="3" key="1">
    <citation type="submission" date="2024-04" db="EMBL/GenBank/DDBJ databases">
        <authorList>
            <person name="Shaw F."/>
            <person name="Minotto A."/>
        </authorList>
    </citation>
    <scope>NUCLEOTIDE SEQUENCE [LARGE SCALE GENOMIC DNA]</scope>
</reference>
<evidence type="ECO:0000313" key="2">
    <source>
        <dbReference type="EMBL" id="CAL1699618.1"/>
    </source>
</evidence>
<feature type="signal peptide" evidence="1">
    <location>
        <begin position="1"/>
        <end position="22"/>
    </location>
</feature>
<name>A0ABP1CVB5_9APHY</name>
<sequence>MMRSFGVLLTVIFVGLPDCVLSAATGSVKCKSNAADTAFLARCHNNRVQARLPPTINPDPKSSICWVPPPPGWFYGNWKMTYSSEPSYLHLHNMHSDTSPVFPQSSKLPGQNNDVVSYQIANSTTILTEHTIDTPRRSKDPSLGPEWDAVYDTVGTGNMAAVNNTWELLAWGYDTCGDGYLVIYETATPIIRSPSGLDIESRSENGPSPETLADIFVELLALNNTELSELVKGTVKQVVDGRRWGMSPVECDAHCVNNTGVSA</sequence>
<feature type="chain" id="PRO_5046610125" evidence="1">
    <location>
        <begin position="23"/>
        <end position="263"/>
    </location>
</feature>
<organism evidence="2 3">
    <name type="scientific">Somion occarium</name>
    <dbReference type="NCBI Taxonomy" id="3059160"/>
    <lineage>
        <taxon>Eukaryota</taxon>
        <taxon>Fungi</taxon>
        <taxon>Dikarya</taxon>
        <taxon>Basidiomycota</taxon>
        <taxon>Agaricomycotina</taxon>
        <taxon>Agaricomycetes</taxon>
        <taxon>Polyporales</taxon>
        <taxon>Cerrenaceae</taxon>
        <taxon>Somion</taxon>
    </lineage>
</organism>
<protein>
    <submittedName>
        <fullName evidence="2">Uncharacterized protein</fullName>
    </submittedName>
</protein>
<evidence type="ECO:0000256" key="1">
    <source>
        <dbReference type="SAM" id="SignalP"/>
    </source>
</evidence>